<sequence>MRIRKKVFIIKNIIFDVDGTLWDTTEIVSKAWNRAISEVGGAAPIITSSVLKKEFGKTMDVIADDLFYDASESKRKLILNRCCKYEQDALRENTNNLLFPDVKETIRKLSEKCHLFIVSNCQCGYIELFMGKAGIEKYITDFECFGNTGKGKGENIKLVIERNNLDDVIYVGDTQGDYEATVFAEVPFVFAKYGFGNVENCYLAISGVKELLNLC</sequence>
<keyword evidence="4" id="KW-1185">Reference proteome</keyword>
<dbReference type="PANTHER" id="PTHR43434">
    <property type="entry name" value="PHOSPHOGLYCOLATE PHOSPHATASE"/>
    <property type="match status" value="1"/>
</dbReference>
<dbReference type="InterPro" id="IPR023214">
    <property type="entry name" value="HAD_sf"/>
</dbReference>
<accession>A0A168Q9U7</accession>
<reference evidence="2 4" key="2">
    <citation type="journal article" date="2016" name="Front. Microbiol.">
        <title>Industrial Acetogenic Biocatalysts: A Comparative Metabolic and Genomic Analysis.</title>
        <authorList>
            <person name="Bengelsdorf F."/>
            <person name="Poehlein A."/>
            <person name="Sonja S."/>
            <person name="Erz C."/>
            <person name="Hummel T."/>
            <person name="Hoffmeister S."/>
            <person name="Daniel R."/>
            <person name="Durre P."/>
        </authorList>
    </citation>
    <scope>NUCLEOTIDE SEQUENCE [LARGE SCALE GENOMIC DNA]</scope>
    <source>
        <strain evidence="2 4">PTA-10522</strain>
    </source>
</reference>
<dbReference type="InterPro" id="IPR041492">
    <property type="entry name" value="HAD_2"/>
</dbReference>
<dbReference type="InterPro" id="IPR050155">
    <property type="entry name" value="HAD-like_hydrolase_sf"/>
</dbReference>
<dbReference type="InterPro" id="IPR006439">
    <property type="entry name" value="HAD-SF_hydro_IA"/>
</dbReference>
<gene>
    <name evidence="1" type="primary">gph</name>
    <name evidence="2" type="ORF">CLCOS_23460</name>
    <name evidence="1" type="ORF">WX73_02584</name>
</gene>
<proteinExistence type="predicted"/>
<evidence type="ECO:0000313" key="4">
    <source>
        <dbReference type="Proteomes" id="UP000093694"/>
    </source>
</evidence>
<evidence type="ECO:0000313" key="3">
    <source>
        <dbReference type="Proteomes" id="UP000077384"/>
    </source>
</evidence>
<dbReference type="SFLD" id="SFLDG01129">
    <property type="entry name" value="C1.5:_HAD__Beta-PGM__Phosphata"/>
    <property type="match status" value="1"/>
</dbReference>
<dbReference type="InterPro" id="IPR023198">
    <property type="entry name" value="PGP-like_dom2"/>
</dbReference>
<dbReference type="Gene3D" id="1.10.150.240">
    <property type="entry name" value="Putative phosphatase, domain 2"/>
    <property type="match status" value="1"/>
</dbReference>
<dbReference type="EMBL" id="LROR01000052">
    <property type="protein sequence ID" value="OBR93583.1"/>
    <property type="molecule type" value="Genomic_DNA"/>
</dbReference>
<dbReference type="GO" id="GO:0008967">
    <property type="term" value="F:phosphoglycolate phosphatase activity"/>
    <property type="evidence" value="ECO:0007669"/>
    <property type="project" value="UniProtKB-EC"/>
</dbReference>
<evidence type="ECO:0000313" key="2">
    <source>
        <dbReference type="EMBL" id="OBR93583.1"/>
    </source>
</evidence>
<name>A0A168Q9U7_9CLOT</name>
<dbReference type="Proteomes" id="UP000077384">
    <property type="component" value="Unassembled WGS sequence"/>
</dbReference>
<dbReference type="AlphaFoldDB" id="A0A168Q9U7"/>
<protein>
    <submittedName>
        <fullName evidence="1">Phosphoglycolate phosphatase</fullName>
        <ecNumber evidence="1">3.1.3.18</ecNumber>
    </submittedName>
</protein>
<evidence type="ECO:0000313" key="1">
    <source>
        <dbReference type="EMBL" id="OAA88820.1"/>
    </source>
</evidence>
<organism evidence="1 3">
    <name type="scientific">Clostridium coskatii</name>
    <dbReference type="NCBI Taxonomy" id="1705578"/>
    <lineage>
        <taxon>Bacteria</taxon>
        <taxon>Bacillati</taxon>
        <taxon>Bacillota</taxon>
        <taxon>Clostridia</taxon>
        <taxon>Eubacteriales</taxon>
        <taxon>Clostridiaceae</taxon>
        <taxon>Clostridium</taxon>
    </lineage>
</organism>
<dbReference type="Pfam" id="PF13419">
    <property type="entry name" value="HAD_2"/>
    <property type="match status" value="1"/>
</dbReference>
<dbReference type="SUPFAM" id="SSF56784">
    <property type="entry name" value="HAD-like"/>
    <property type="match status" value="1"/>
</dbReference>
<dbReference type="Gene3D" id="3.40.50.1000">
    <property type="entry name" value="HAD superfamily/HAD-like"/>
    <property type="match status" value="1"/>
</dbReference>
<dbReference type="GO" id="GO:0006281">
    <property type="term" value="P:DNA repair"/>
    <property type="evidence" value="ECO:0007669"/>
    <property type="project" value="TreeGrafter"/>
</dbReference>
<dbReference type="RefSeq" id="WP_063602260.1">
    <property type="nucleotide sequence ID" value="NZ_LITQ01000035.1"/>
</dbReference>
<dbReference type="PANTHER" id="PTHR43434:SF1">
    <property type="entry name" value="PHOSPHOGLYCOLATE PHOSPHATASE"/>
    <property type="match status" value="1"/>
</dbReference>
<reference evidence="1 3" key="1">
    <citation type="journal article" date="2015" name="Biotechnol. Bioeng.">
        <title>Genome sequence and phenotypic characterization of Caulobacter segnis.</title>
        <authorList>
            <person name="Patel S."/>
            <person name="Fletcher B."/>
            <person name="Scott D.C."/>
            <person name="Ely B."/>
        </authorList>
    </citation>
    <scope>NUCLEOTIDE SEQUENCE [LARGE SCALE GENOMIC DNA]</scope>
    <source>
        <strain evidence="1 3">PS02</strain>
    </source>
</reference>
<dbReference type="EMBL" id="LITQ01000035">
    <property type="protein sequence ID" value="OAA88820.1"/>
    <property type="molecule type" value="Genomic_DNA"/>
</dbReference>
<dbReference type="InterPro" id="IPR036412">
    <property type="entry name" value="HAD-like_sf"/>
</dbReference>
<keyword evidence="1" id="KW-0378">Hydrolase</keyword>
<dbReference type="PATRIC" id="fig|1705578.3.peg.2849"/>
<dbReference type="EC" id="3.1.3.18" evidence="1"/>
<comment type="caution">
    <text evidence="1">The sequence shown here is derived from an EMBL/GenBank/DDBJ whole genome shotgun (WGS) entry which is preliminary data.</text>
</comment>
<dbReference type="SFLD" id="SFLDS00003">
    <property type="entry name" value="Haloacid_Dehalogenase"/>
    <property type="match status" value="1"/>
</dbReference>
<dbReference type="Proteomes" id="UP000093694">
    <property type="component" value="Unassembled WGS sequence"/>
</dbReference>
<dbReference type="NCBIfam" id="TIGR01549">
    <property type="entry name" value="HAD-SF-IA-v1"/>
    <property type="match status" value="1"/>
</dbReference>